<dbReference type="CDD" id="cd08556">
    <property type="entry name" value="GDPD"/>
    <property type="match status" value="1"/>
</dbReference>
<dbReference type="OrthoDB" id="19020at2157"/>
<accession>A0A4P8WHW6</accession>
<dbReference type="Gene3D" id="3.20.20.190">
    <property type="entry name" value="Phosphatidylinositol (PI) phosphodiesterase"/>
    <property type="match status" value="1"/>
</dbReference>
<dbReference type="PANTHER" id="PTHR46211:SF14">
    <property type="entry name" value="GLYCEROPHOSPHODIESTER PHOSPHODIESTERASE"/>
    <property type="match status" value="1"/>
</dbReference>
<dbReference type="Pfam" id="PF03009">
    <property type="entry name" value="GDPD"/>
    <property type="match status" value="1"/>
</dbReference>
<proteinExistence type="predicted"/>
<dbReference type="PANTHER" id="PTHR46211">
    <property type="entry name" value="GLYCEROPHOSPHORYL DIESTER PHOSPHODIESTERASE"/>
    <property type="match status" value="1"/>
</dbReference>
<dbReference type="InterPro" id="IPR017946">
    <property type="entry name" value="PLC-like_Pdiesterase_TIM-brl"/>
</dbReference>
<organism evidence="2 3">
    <name type="scientific">Natrinema versiforme</name>
    <dbReference type="NCBI Taxonomy" id="88724"/>
    <lineage>
        <taxon>Archaea</taxon>
        <taxon>Methanobacteriati</taxon>
        <taxon>Methanobacteriota</taxon>
        <taxon>Stenosarchaea group</taxon>
        <taxon>Halobacteria</taxon>
        <taxon>Halobacteriales</taxon>
        <taxon>Natrialbaceae</taxon>
        <taxon>Natrinema</taxon>
    </lineage>
</organism>
<dbReference type="GO" id="GO:0008081">
    <property type="term" value="F:phosphoric diester hydrolase activity"/>
    <property type="evidence" value="ECO:0007669"/>
    <property type="project" value="InterPro"/>
</dbReference>
<dbReference type="AlphaFoldDB" id="A0A4P8WHW6"/>
<dbReference type="EMBL" id="CP040330">
    <property type="protein sequence ID" value="QCS42970.1"/>
    <property type="molecule type" value="Genomic_DNA"/>
</dbReference>
<dbReference type="Proteomes" id="UP000302218">
    <property type="component" value="Chromosome"/>
</dbReference>
<dbReference type="SUPFAM" id="SSF51695">
    <property type="entry name" value="PLC-like phosphodiesterases"/>
    <property type="match status" value="1"/>
</dbReference>
<evidence type="ECO:0000313" key="3">
    <source>
        <dbReference type="Proteomes" id="UP000302218"/>
    </source>
</evidence>
<dbReference type="GeneID" id="40265926"/>
<feature type="domain" description="GP-PDE" evidence="1">
    <location>
        <begin position="1"/>
        <end position="221"/>
    </location>
</feature>
<evidence type="ECO:0000313" key="2">
    <source>
        <dbReference type="EMBL" id="QCS42970.1"/>
    </source>
</evidence>
<evidence type="ECO:0000259" key="1">
    <source>
        <dbReference type="PROSITE" id="PS51704"/>
    </source>
</evidence>
<dbReference type="PROSITE" id="PS51704">
    <property type="entry name" value="GP_PDE"/>
    <property type="match status" value="1"/>
</dbReference>
<dbReference type="InterPro" id="IPR030395">
    <property type="entry name" value="GP_PDE_dom"/>
</dbReference>
<dbReference type="KEGG" id="nvr:FEJ81_11595"/>
<sequence length="221" mass="23589">MRLIAHRGFAATAPENTIGAVRAAAEHADAVEFDVRRCGSGELVVVHDDTIDRVTDGSGTVADATVSELTAHSVLESDESIPTLDAMLAALPPTVEVNLELKEPGIAGDVLAALEDAAIDTRVVTTSFLAGELRTIRERDPSQPIGLLASRHLETPVTTAVELDCDVLGASCWRCLATRIVPRAKAVGLEVHSWSIERRPMATLLERRGVDCVSADRPIRV</sequence>
<name>A0A4P8WHW6_9EURY</name>
<dbReference type="GO" id="GO:0006629">
    <property type="term" value="P:lipid metabolic process"/>
    <property type="evidence" value="ECO:0007669"/>
    <property type="project" value="InterPro"/>
</dbReference>
<dbReference type="RefSeq" id="WP_138245443.1">
    <property type="nucleotide sequence ID" value="NZ_CP040330.1"/>
</dbReference>
<gene>
    <name evidence="2" type="ORF">FEJ81_11595</name>
</gene>
<protein>
    <submittedName>
        <fullName evidence="2">Glycerophosphodiester phosphodiesterase</fullName>
    </submittedName>
</protein>
<reference evidence="3" key="1">
    <citation type="submission" date="2019-05" db="EMBL/GenBank/DDBJ databases">
        <title>Genome sequence and methylation pattern of the halophilic Archaeon Natrinema versiforme BOL5-4.</title>
        <authorList>
            <person name="DasSarma P."/>
            <person name="Anton B.P."/>
            <person name="DasSarma S.L."/>
            <person name="Martinez F.L."/>
            <person name="Guzman D."/>
            <person name="Roberts R.J."/>
            <person name="DasSarma S."/>
        </authorList>
    </citation>
    <scope>NUCLEOTIDE SEQUENCE [LARGE SCALE GENOMIC DNA]</scope>
    <source>
        <strain evidence="3">BOL5-4</strain>
    </source>
</reference>